<evidence type="ECO:0000313" key="3">
    <source>
        <dbReference type="Proteomes" id="UP000460650"/>
    </source>
</evidence>
<keyword evidence="1" id="KW-0472">Membrane</keyword>
<keyword evidence="1" id="KW-0812">Transmembrane</keyword>
<accession>A0A7V7VR21</accession>
<organism evidence="2 3">
    <name type="scientific">Brucella tritici</name>
    <dbReference type="NCBI Taxonomy" id="94626"/>
    <lineage>
        <taxon>Bacteria</taxon>
        <taxon>Pseudomonadati</taxon>
        <taxon>Pseudomonadota</taxon>
        <taxon>Alphaproteobacteria</taxon>
        <taxon>Hyphomicrobiales</taxon>
        <taxon>Brucellaceae</taxon>
        <taxon>Brucella/Ochrobactrum group</taxon>
        <taxon>Brucella</taxon>
    </lineage>
</organism>
<feature type="transmembrane region" description="Helical" evidence="1">
    <location>
        <begin position="6"/>
        <end position="29"/>
    </location>
</feature>
<sequence>MFDYLLPLLSVKTAAIVVVSTGIAMILLSDGTKKDTAILAAGFSFAGIMLSVFASRGLT</sequence>
<gene>
    <name evidence="2" type="ORF">F9K94_21640</name>
</gene>
<reference evidence="2 3" key="1">
    <citation type="submission" date="2019-09" db="EMBL/GenBank/DDBJ databases">
        <title>Taxonomic organization of the family Brucellaceae based on a phylogenomic approach.</title>
        <authorList>
            <person name="Leclercq S."/>
            <person name="Cloeckaert A."/>
            <person name="Zygmunt M.S."/>
        </authorList>
    </citation>
    <scope>NUCLEOTIDE SEQUENCE [LARGE SCALE GENOMIC DNA]</scope>
    <source>
        <strain evidence="2 3">TA93</strain>
    </source>
</reference>
<dbReference type="Proteomes" id="UP000460650">
    <property type="component" value="Unassembled WGS sequence"/>
</dbReference>
<keyword evidence="1" id="KW-1133">Transmembrane helix</keyword>
<name>A0A7V7VR21_9HYPH</name>
<dbReference type="EMBL" id="WBVY01000007">
    <property type="protein sequence ID" value="KAB2655157.1"/>
    <property type="molecule type" value="Genomic_DNA"/>
</dbReference>
<protein>
    <submittedName>
        <fullName evidence="2">Uncharacterized protein</fullName>
    </submittedName>
</protein>
<proteinExistence type="predicted"/>
<evidence type="ECO:0000256" key="1">
    <source>
        <dbReference type="SAM" id="Phobius"/>
    </source>
</evidence>
<dbReference type="RefSeq" id="WP_151648438.1">
    <property type="nucleotide sequence ID" value="NZ_WBVY01000007.1"/>
</dbReference>
<evidence type="ECO:0000313" key="2">
    <source>
        <dbReference type="EMBL" id="KAB2655157.1"/>
    </source>
</evidence>
<feature type="transmembrane region" description="Helical" evidence="1">
    <location>
        <begin position="36"/>
        <end position="54"/>
    </location>
</feature>
<dbReference type="AlphaFoldDB" id="A0A7V7VR21"/>
<comment type="caution">
    <text evidence="2">The sequence shown here is derived from an EMBL/GenBank/DDBJ whole genome shotgun (WGS) entry which is preliminary data.</text>
</comment>